<evidence type="ECO:0000256" key="11">
    <source>
        <dbReference type="SAM" id="Phobius"/>
    </source>
</evidence>
<comment type="subcellular location">
    <subcellularLocation>
        <location evidence="1">Membrane</location>
        <topology evidence="1">Multi-pass membrane protein</topology>
    </subcellularLocation>
</comment>
<sequence length="368" mass="39952">MSSKGKAVALALTSRKWVRDEVRGDERQAIFSRTGSYSLDSVEVRWVGRESPGSLFKFGVSCRQFLHRPISSSPEALCARMEPTNLFKNISEDLMAALLEFIGTAFFLFLGLGGIQAATAENLSSVRPASNIQQVLYISTCMGFSLLVSAWLFFRITGGLFNPNVSLALLLVGVIKPVRFVLYCIAQLLGAIAGSALLLALTSESLSVNTYLQDGTTVTQGVFIEMFITSALVLSVLMLAAEKHHATAFAPIGIGLTLFSCHLFAVYYTGASMNTARSFGPAVMSRFSAPNHWVYWVGPLLGSLLGSAFYATIKHYRYWTLNPDQDAAAPNPTASVKEGTNRSDDPASSLETVNEIQQQLLPKDEGHV</sequence>
<dbReference type="InterPro" id="IPR000425">
    <property type="entry name" value="MIP"/>
</dbReference>
<feature type="transmembrane region" description="Helical" evidence="11">
    <location>
        <begin position="248"/>
        <end position="268"/>
    </location>
</feature>
<evidence type="ECO:0000256" key="8">
    <source>
        <dbReference type="ARBA" id="ARBA00023180"/>
    </source>
</evidence>
<feature type="transmembrane region" description="Helical" evidence="11">
    <location>
        <begin position="221"/>
        <end position="241"/>
    </location>
</feature>
<evidence type="ECO:0000313" key="13">
    <source>
        <dbReference type="Proteomes" id="UP000565441"/>
    </source>
</evidence>
<dbReference type="SUPFAM" id="SSF81338">
    <property type="entry name" value="Aquaporin-like"/>
    <property type="match status" value="1"/>
</dbReference>
<name>A0A8H5M3U2_9AGAR</name>
<dbReference type="PANTHER" id="PTHR19139">
    <property type="entry name" value="AQUAPORIN TRANSPORTER"/>
    <property type="match status" value="1"/>
</dbReference>
<evidence type="ECO:0000313" key="12">
    <source>
        <dbReference type="EMBL" id="KAF5379762.1"/>
    </source>
</evidence>
<keyword evidence="6 11" id="KW-1133">Transmembrane helix</keyword>
<dbReference type="GO" id="GO:0005886">
    <property type="term" value="C:plasma membrane"/>
    <property type="evidence" value="ECO:0007669"/>
    <property type="project" value="TreeGrafter"/>
</dbReference>
<dbReference type="Gene3D" id="1.20.1080.10">
    <property type="entry name" value="Glycerol uptake facilitator protein"/>
    <property type="match status" value="1"/>
</dbReference>
<evidence type="ECO:0000256" key="4">
    <source>
        <dbReference type="ARBA" id="ARBA00022692"/>
    </source>
</evidence>
<keyword evidence="4 9" id="KW-0812">Transmembrane</keyword>
<dbReference type="AlphaFoldDB" id="A0A8H5M3U2"/>
<evidence type="ECO:0000256" key="5">
    <source>
        <dbReference type="ARBA" id="ARBA00022737"/>
    </source>
</evidence>
<accession>A0A8H5M3U2</accession>
<reference evidence="12 13" key="1">
    <citation type="journal article" date="2020" name="ISME J.">
        <title>Uncovering the hidden diversity of litter-decomposition mechanisms in mushroom-forming fungi.</title>
        <authorList>
            <person name="Floudas D."/>
            <person name="Bentzer J."/>
            <person name="Ahren D."/>
            <person name="Johansson T."/>
            <person name="Persson P."/>
            <person name="Tunlid A."/>
        </authorList>
    </citation>
    <scope>NUCLEOTIDE SEQUENCE [LARGE SCALE GENOMIC DNA]</scope>
    <source>
        <strain evidence="12 13">CBS 661.87</strain>
    </source>
</reference>
<dbReference type="PRINTS" id="PR00783">
    <property type="entry name" value="MINTRINSICP"/>
</dbReference>
<evidence type="ECO:0000256" key="2">
    <source>
        <dbReference type="ARBA" id="ARBA00006175"/>
    </source>
</evidence>
<organism evidence="12 13">
    <name type="scientific">Tricholomella constricta</name>
    <dbReference type="NCBI Taxonomy" id="117010"/>
    <lineage>
        <taxon>Eukaryota</taxon>
        <taxon>Fungi</taxon>
        <taxon>Dikarya</taxon>
        <taxon>Basidiomycota</taxon>
        <taxon>Agaricomycotina</taxon>
        <taxon>Agaricomycetes</taxon>
        <taxon>Agaricomycetidae</taxon>
        <taxon>Agaricales</taxon>
        <taxon>Tricholomatineae</taxon>
        <taxon>Lyophyllaceae</taxon>
        <taxon>Tricholomella</taxon>
    </lineage>
</organism>
<dbReference type="OrthoDB" id="3222at2759"/>
<proteinExistence type="inferred from homology"/>
<dbReference type="InterPro" id="IPR023271">
    <property type="entry name" value="Aquaporin-like"/>
</dbReference>
<dbReference type="GO" id="GO:0015250">
    <property type="term" value="F:water channel activity"/>
    <property type="evidence" value="ECO:0007669"/>
    <property type="project" value="TreeGrafter"/>
</dbReference>
<feature type="region of interest" description="Disordered" evidence="10">
    <location>
        <begin position="329"/>
        <end position="351"/>
    </location>
</feature>
<dbReference type="EMBL" id="JAACJP010000015">
    <property type="protein sequence ID" value="KAF5379762.1"/>
    <property type="molecule type" value="Genomic_DNA"/>
</dbReference>
<keyword evidence="13" id="KW-1185">Reference proteome</keyword>
<evidence type="ECO:0008006" key="14">
    <source>
        <dbReference type="Google" id="ProtNLM"/>
    </source>
</evidence>
<keyword evidence="8" id="KW-0325">Glycoprotein</keyword>
<dbReference type="FunFam" id="1.20.1080.10:FF:000014">
    <property type="entry name" value="Aquaporin 1"/>
    <property type="match status" value="1"/>
</dbReference>
<comment type="similarity">
    <text evidence="2 9">Belongs to the MIP/aquaporin (TC 1.A.8) family.</text>
</comment>
<dbReference type="InterPro" id="IPR034294">
    <property type="entry name" value="Aquaporin_transptr"/>
</dbReference>
<feature type="transmembrane region" description="Helical" evidence="11">
    <location>
        <begin position="293"/>
        <end position="313"/>
    </location>
</feature>
<dbReference type="Proteomes" id="UP000565441">
    <property type="component" value="Unassembled WGS sequence"/>
</dbReference>
<evidence type="ECO:0000256" key="6">
    <source>
        <dbReference type="ARBA" id="ARBA00022989"/>
    </source>
</evidence>
<evidence type="ECO:0000256" key="9">
    <source>
        <dbReference type="RuleBase" id="RU000477"/>
    </source>
</evidence>
<evidence type="ECO:0000256" key="10">
    <source>
        <dbReference type="SAM" id="MobiDB-lite"/>
    </source>
</evidence>
<feature type="transmembrane region" description="Helical" evidence="11">
    <location>
        <begin position="94"/>
        <end position="115"/>
    </location>
</feature>
<protein>
    <recommendedName>
        <fullName evidence="14">Aquaporin-like protein</fullName>
    </recommendedName>
</protein>
<evidence type="ECO:0000256" key="3">
    <source>
        <dbReference type="ARBA" id="ARBA00022448"/>
    </source>
</evidence>
<evidence type="ECO:0000256" key="7">
    <source>
        <dbReference type="ARBA" id="ARBA00023136"/>
    </source>
</evidence>
<dbReference type="Pfam" id="PF00230">
    <property type="entry name" value="MIP"/>
    <property type="match status" value="1"/>
</dbReference>
<dbReference type="PANTHER" id="PTHR19139:SF199">
    <property type="entry name" value="MIP17260P"/>
    <property type="match status" value="1"/>
</dbReference>
<keyword evidence="7 11" id="KW-0472">Membrane</keyword>
<comment type="caution">
    <text evidence="12">The sequence shown here is derived from an EMBL/GenBank/DDBJ whole genome shotgun (WGS) entry which is preliminary data.</text>
</comment>
<feature type="transmembrane region" description="Helical" evidence="11">
    <location>
        <begin position="180"/>
        <end position="201"/>
    </location>
</feature>
<keyword evidence="5" id="KW-0677">Repeat</keyword>
<evidence type="ECO:0000256" key="1">
    <source>
        <dbReference type="ARBA" id="ARBA00004141"/>
    </source>
</evidence>
<gene>
    <name evidence="12" type="ORF">D9615_005745</name>
</gene>
<keyword evidence="3 9" id="KW-0813">Transport</keyword>